<feature type="transmembrane region" description="Helical" evidence="1">
    <location>
        <begin position="460"/>
        <end position="477"/>
    </location>
</feature>
<organism evidence="2 3">
    <name type="scientific">Kribbella flavida (strain DSM 17836 / JCM 10339 / NBRC 14399)</name>
    <dbReference type="NCBI Taxonomy" id="479435"/>
    <lineage>
        <taxon>Bacteria</taxon>
        <taxon>Bacillati</taxon>
        <taxon>Actinomycetota</taxon>
        <taxon>Actinomycetes</taxon>
        <taxon>Propionibacteriales</taxon>
        <taxon>Kribbellaceae</taxon>
        <taxon>Kribbella</taxon>
    </lineage>
</organism>
<reference evidence="3" key="1">
    <citation type="submission" date="2009-09" db="EMBL/GenBank/DDBJ databases">
        <title>The complete genome of Kribbella flavida DSM 17836.</title>
        <authorList>
            <consortium name="US DOE Joint Genome Institute (JGI-PGF)"/>
            <person name="Lucas S."/>
            <person name="Copeland A."/>
            <person name="Lapidus A."/>
            <person name="Glavina del Rio T."/>
            <person name="Dalin E."/>
            <person name="Tice H."/>
            <person name="Bruce D."/>
            <person name="Goodwin L."/>
            <person name="Pitluck S."/>
            <person name="Kyrpides N."/>
            <person name="Mavromatis K."/>
            <person name="Ivanova N."/>
            <person name="Saunders E."/>
            <person name="Brettin T."/>
            <person name="Detter J.C."/>
            <person name="Han C."/>
            <person name="Larimer F."/>
            <person name="Land M."/>
            <person name="Hauser L."/>
            <person name="Markowitz V."/>
            <person name="Cheng J.-F."/>
            <person name="Hugenholtz P."/>
            <person name="Woyke T."/>
            <person name="Wu D."/>
            <person name="Pukall R."/>
            <person name="Klenk H.-P."/>
            <person name="Eisen J.A."/>
        </authorList>
    </citation>
    <scope>NUCLEOTIDE SEQUENCE [LARGE SCALE GENOMIC DNA]</scope>
    <source>
        <strain evidence="3">DSM 17836 / JCM 10339 / NBRC 14399</strain>
    </source>
</reference>
<feature type="transmembrane region" description="Helical" evidence="1">
    <location>
        <begin position="509"/>
        <end position="525"/>
    </location>
</feature>
<feature type="transmembrane region" description="Helical" evidence="1">
    <location>
        <begin position="556"/>
        <end position="576"/>
    </location>
</feature>
<sequence length="594" mass="61298">MLLLLAAGVTFLAVTWDSLPVAAQAAIMATLAGLALAGTIPAARHKLTGTAEALAVLGCGLLAVDLYGIRALGLIAPDAVAPLTYTAIAAALVAAVNLLLHRVTPTVKTFAVGTVLIGQLPLPLLLADRVDFAFFLLSLLGQLVTTLFWSTRGNRLVRVTGAICTASTYAAIVVLGIARVLLALVTSSNPELTAPVDTSLTTTLSVTAAVLLTTATGIALLHRRALPRSLDRVLLQNFSVVAAAFTLALCLPQVPGAGRWLTTALATILALVALLGRTNGRTAHRMLLIATITTATTDVLVLVARQDLQQLSLVAALTAALTPLAARRKHLTTTAAALTTSLSAQLAILLVLADGLVPSWPAATALAVVAACSIGAATLSLGKPSERALLAAATSALLLAELVILTVSPATGTGVVLTIATAPLIAYGLQPRRRDALLLAAALLITASTAFVLGSGTTTVEWFTVPPAAIMLTVGVLRWRHRASWLFLGPGLLLGLAPSTLIATSNDTARSTILLAVAVAIILIGTRRTLQAPFVLGAAVLTKIAVWQLLEVAPLIPRWTTLALAGAVLLTVGATYERRLHQAKQAAHWISSLR</sequence>
<feature type="transmembrane region" description="Helical" evidence="1">
    <location>
        <begin position="359"/>
        <end position="381"/>
    </location>
</feature>
<feature type="transmembrane region" description="Helical" evidence="1">
    <location>
        <begin position="532"/>
        <end position="550"/>
    </location>
</feature>
<dbReference type="InterPro" id="IPR058062">
    <property type="entry name" value="SCO7613_C"/>
</dbReference>
<feature type="transmembrane region" description="Helical" evidence="1">
    <location>
        <begin position="233"/>
        <end position="251"/>
    </location>
</feature>
<feature type="transmembrane region" description="Helical" evidence="1">
    <location>
        <begin position="257"/>
        <end position="275"/>
    </location>
</feature>
<feature type="transmembrane region" description="Helical" evidence="1">
    <location>
        <begin position="54"/>
        <end position="76"/>
    </location>
</feature>
<dbReference type="Proteomes" id="UP000007967">
    <property type="component" value="Chromosome"/>
</dbReference>
<keyword evidence="3" id="KW-1185">Reference proteome</keyword>
<name>D2Q4D5_KRIFD</name>
<dbReference type="NCBIfam" id="NF047321">
    <property type="entry name" value="SCO7613_CTERM"/>
    <property type="match status" value="1"/>
</dbReference>
<evidence type="ECO:0000313" key="3">
    <source>
        <dbReference type="Proteomes" id="UP000007967"/>
    </source>
</evidence>
<feature type="transmembrane region" description="Helical" evidence="1">
    <location>
        <begin position="436"/>
        <end position="454"/>
    </location>
</feature>
<feature type="transmembrane region" description="Helical" evidence="1">
    <location>
        <begin position="23"/>
        <end position="42"/>
    </location>
</feature>
<dbReference type="HOGENOM" id="CLU_385745_0_0_11"/>
<feature type="transmembrane region" description="Helical" evidence="1">
    <location>
        <begin position="333"/>
        <end position="353"/>
    </location>
</feature>
<keyword evidence="1" id="KW-0472">Membrane</keyword>
<feature type="transmembrane region" description="Helical" evidence="1">
    <location>
        <begin position="107"/>
        <end position="126"/>
    </location>
</feature>
<feature type="transmembrane region" description="Helical" evidence="1">
    <location>
        <begin position="202"/>
        <end position="221"/>
    </location>
</feature>
<evidence type="ECO:0000256" key="1">
    <source>
        <dbReference type="SAM" id="Phobius"/>
    </source>
</evidence>
<feature type="transmembrane region" description="Helical" evidence="1">
    <location>
        <begin position="132"/>
        <end position="150"/>
    </location>
</feature>
<dbReference type="AlphaFoldDB" id="D2Q4D5"/>
<feature type="transmembrane region" description="Helical" evidence="1">
    <location>
        <begin position="162"/>
        <end position="182"/>
    </location>
</feature>
<dbReference type="STRING" id="479435.Kfla_3186"/>
<evidence type="ECO:0000313" key="2">
    <source>
        <dbReference type="EMBL" id="ADB32249.1"/>
    </source>
</evidence>
<feature type="transmembrane region" description="Helical" evidence="1">
    <location>
        <begin position="484"/>
        <end position="503"/>
    </location>
</feature>
<dbReference type="eggNOG" id="COG3087">
    <property type="taxonomic scope" value="Bacteria"/>
</dbReference>
<feature type="transmembrane region" description="Helical" evidence="1">
    <location>
        <begin position="388"/>
        <end position="405"/>
    </location>
</feature>
<keyword evidence="1" id="KW-0812">Transmembrane</keyword>
<dbReference type="EMBL" id="CP001736">
    <property type="protein sequence ID" value="ADB32249.1"/>
    <property type="molecule type" value="Genomic_DNA"/>
</dbReference>
<proteinExistence type="predicted"/>
<accession>D2Q4D5</accession>
<feature type="transmembrane region" description="Helical" evidence="1">
    <location>
        <begin position="82"/>
        <end position="100"/>
    </location>
</feature>
<dbReference type="KEGG" id="kfl:Kfla_3186"/>
<keyword evidence="1" id="KW-1133">Transmembrane helix</keyword>
<feature type="transmembrane region" description="Helical" evidence="1">
    <location>
        <begin position="411"/>
        <end position="429"/>
    </location>
</feature>
<gene>
    <name evidence="2" type="ordered locus">Kfla_3186</name>
</gene>
<dbReference type="RefSeq" id="WP_012920805.1">
    <property type="nucleotide sequence ID" value="NC_013729.1"/>
</dbReference>
<reference evidence="2 3" key="2">
    <citation type="journal article" date="2010" name="Stand. Genomic Sci.">
        <title>Complete genome sequence of Kribbella flavida type strain (IFO 14399).</title>
        <authorList>
            <person name="Pukall R."/>
            <person name="Lapidus A."/>
            <person name="Glavina Del Rio T."/>
            <person name="Copeland A."/>
            <person name="Tice H."/>
            <person name="Cheng J.-F."/>
            <person name="Lucas S."/>
            <person name="Chen F."/>
            <person name="Nolan M."/>
            <person name="LaButti K."/>
            <person name="Pati A."/>
            <person name="Ivanova N."/>
            <person name="Mavrommatis K."/>
            <person name="Mikhailova N."/>
            <person name="Pitluck S."/>
            <person name="Bruce D."/>
            <person name="Goodwin L."/>
            <person name="Land M."/>
            <person name="Hauser L."/>
            <person name="Chang Y.-J."/>
            <person name="Jeffries C.D."/>
            <person name="Chen A."/>
            <person name="Palaniappan K."/>
            <person name="Chain P."/>
            <person name="Rohde M."/>
            <person name="Goeker M."/>
            <person name="Bristow J."/>
            <person name="Eisen J.A."/>
            <person name="Markowitz V."/>
            <person name="Hugenholtz P."/>
            <person name="Kyrpides N.C."/>
            <person name="Klenk H.-P."/>
            <person name="Brettin T."/>
        </authorList>
    </citation>
    <scope>NUCLEOTIDE SEQUENCE [LARGE SCALE GENOMIC DNA]</scope>
    <source>
        <strain evidence="3">DSM 17836 / JCM 10339 / NBRC 14399</strain>
    </source>
</reference>
<protein>
    <submittedName>
        <fullName evidence="2">Uncharacterized protein</fullName>
    </submittedName>
</protein>